<evidence type="ECO:0008006" key="3">
    <source>
        <dbReference type="Google" id="ProtNLM"/>
    </source>
</evidence>
<reference evidence="1" key="1">
    <citation type="submission" date="2024-05" db="EMBL/GenBank/DDBJ databases">
        <title>30 novel species of actinomycetes from the DSMZ collection.</title>
        <authorList>
            <person name="Nouioui I."/>
        </authorList>
    </citation>
    <scope>NUCLEOTIDE SEQUENCE</scope>
    <source>
        <strain evidence="1">DSM 40712</strain>
    </source>
</reference>
<gene>
    <name evidence="1" type="ORF">RM812_07830</name>
</gene>
<accession>A0ABU3AIW7</accession>
<protein>
    <recommendedName>
        <fullName evidence="3">Transposase</fullName>
    </recommendedName>
</protein>
<evidence type="ECO:0000313" key="2">
    <source>
        <dbReference type="Proteomes" id="UP001180724"/>
    </source>
</evidence>
<sequence length="290" mass="31918">MVSPPHEAMHRIFQHDPGLFSRVSRFLGIDLPKPIGATALPTDLTEASPVERRVDTLLRFETAEQGSFLLAVEAQGRKDPDKPASWAYYVSYLWTKYRLPAVLLVVCQDYSTAKWAQQAVSSGPPHMPTLTLRPLVAGPHNMPVITDPEEARADLVLASLAAITHAAEPVVNAILKALSTALRDAPEALADPIVEFTAQGLGNHPAKHLWRNLVAVDLSFYKSYISEEIRDEGRAQQGAQDILLVLRQRGLDISDDVRTRITECGDPEVLRDWLARAVTASSAEAIFESE</sequence>
<dbReference type="EMBL" id="JAVRFH010000006">
    <property type="protein sequence ID" value="MDT0610135.1"/>
    <property type="molecule type" value="Genomic_DNA"/>
</dbReference>
<dbReference type="RefSeq" id="WP_311571676.1">
    <property type="nucleotide sequence ID" value="NZ_JAVRFH010000006.1"/>
</dbReference>
<dbReference type="PANTHER" id="PTHR34613">
    <property type="entry name" value="SLL0800 PROTEIN"/>
    <property type="match status" value="1"/>
</dbReference>
<evidence type="ECO:0000313" key="1">
    <source>
        <dbReference type="EMBL" id="MDT0610135.1"/>
    </source>
</evidence>
<comment type="caution">
    <text evidence="1">The sequence shown here is derived from an EMBL/GenBank/DDBJ whole genome shotgun (WGS) entry which is preliminary data.</text>
</comment>
<keyword evidence="2" id="KW-1185">Reference proteome</keyword>
<name>A0ABU3AIW7_9ACTN</name>
<organism evidence="1 2">
    <name type="scientific">Streptomyces lancefieldiae</name>
    <dbReference type="NCBI Taxonomy" id="3075520"/>
    <lineage>
        <taxon>Bacteria</taxon>
        <taxon>Bacillati</taxon>
        <taxon>Actinomycetota</taxon>
        <taxon>Actinomycetes</taxon>
        <taxon>Kitasatosporales</taxon>
        <taxon>Streptomycetaceae</taxon>
        <taxon>Streptomyces</taxon>
    </lineage>
</organism>
<dbReference type="PANTHER" id="PTHR34613:SF1">
    <property type="entry name" value="SLL6017 PROTEIN"/>
    <property type="match status" value="1"/>
</dbReference>
<proteinExistence type="predicted"/>
<dbReference type="Proteomes" id="UP001180724">
    <property type="component" value="Unassembled WGS sequence"/>
</dbReference>